<comment type="function">
    <text evidence="1">DNA-dependent ATPase that plays important roles in cellular responses to stalled DNA replication processes.</text>
</comment>
<keyword evidence="5" id="KW-0067">ATP-binding</keyword>
<dbReference type="SUPFAM" id="SSF48019">
    <property type="entry name" value="post-AAA+ oligomerization domain-like"/>
    <property type="match status" value="1"/>
</dbReference>
<evidence type="ECO:0000259" key="6">
    <source>
        <dbReference type="SMART" id="SM00382"/>
    </source>
</evidence>
<organism evidence="7">
    <name type="scientific">Mesotoga infera</name>
    <dbReference type="NCBI Taxonomy" id="1236046"/>
    <lineage>
        <taxon>Bacteria</taxon>
        <taxon>Thermotogati</taxon>
        <taxon>Thermotogota</taxon>
        <taxon>Thermotogae</taxon>
        <taxon>Kosmotogales</taxon>
        <taxon>Kosmotogaceae</taxon>
        <taxon>Mesotoga</taxon>
    </lineage>
</organism>
<feature type="domain" description="AAA+ ATPase" evidence="6">
    <location>
        <begin position="44"/>
        <end position="162"/>
    </location>
</feature>
<dbReference type="InterPro" id="IPR008921">
    <property type="entry name" value="DNA_pol3_clamp-load_cplx_C"/>
</dbReference>
<dbReference type="CDD" id="cd18139">
    <property type="entry name" value="HLD_clamp_RarA"/>
    <property type="match status" value="1"/>
</dbReference>
<dbReference type="FunFam" id="3.40.50.300:FF:000137">
    <property type="entry name" value="Replication-associated recombination protein A"/>
    <property type="match status" value="1"/>
</dbReference>
<dbReference type="GO" id="GO:0006261">
    <property type="term" value="P:DNA-templated DNA replication"/>
    <property type="evidence" value="ECO:0007669"/>
    <property type="project" value="TreeGrafter"/>
</dbReference>
<dbReference type="GO" id="GO:0008047">
    <property type="term" value="F:enzyme activator activity"/>
    <property type="evidence" value="ECO:0007669"/>
    <property type="project" value="TreeGrafter"/>
</dbReference>
<evidence type="ECO:0000313" key="7">
    <source>
        <dbReference type="EMBL" id="HDP78831.1"/>
    </source>
</evidence>
<dbReference type="GO" id="GO:0005524">
    <property type="term" value="F:ATP binding"/>
    <property type="evidence" value="ECO:0007669"/>
    <property type="project" value="UniProtKB-KW"/>
</dbReference>
<dbReference type="InterPro" id="IPR021886">
    <property type="entry name" value="MgsA_C"/>
</dbReference>
<protein>
    <submittedName>
        <fullName evidence="7">Replication-associated recombination protein A</fullName>
    </submittedName>
</protein>
<dbReference type="Proteomes" id="UP000886198">
    <property type="component" value="Unassembled WGS sequence"/>
</dbReference>
<sequence length="437" mass="48731">MSISEMNWSPLSERLRPREFNDVVGQEHLTGNKGIIRGAVESGKLFSMILYGPPGTGKTTIGEIIKSKLGNRYHFEFFSASLQGTGDLKKHFEHGERLKRVGQQLVLFVDEIHRLNKSQQDVFLPVTEKGLIILIGATTENPSFEVNPALLSRCRLVILKNLKQEDIADLLRKAMEKDSLLRESSVKVSKDVIDVISQSSGGDARIALNLLDTLVESAAALERPVLDLEVMNELSVLPSGRYTKKGEEHYDLISAFIKSMRGSDPDAALYYMLRMLEGGEDPKFVARRMVIFSSEDIGLSDPMALVVANAAFEAVNNVGLPECKLNLSEAAIYLSVATKSNRTYSAMSKAQESVKKTPNLEVPLKLRNAVTKVMKETGYSKGYNYPHSSGGFSREFYLPESIKEEVFYVPGESGKEKLVLQRLRSLWKGMKNYPEEK</sequence>
<dbReference type="PANTHER" id="PTHR13779:SF7">
    <property type="entry name" value="ATPASE WRNIP1"/>
    <property type="match status" value="1"/>
</dbReference>
<evidence type="ECO:0000256" key="2">
    <source>
        <dbReference type="ARBA" id="ARBA00008959"/>
    </source>
</evidence>
<dbReference type="InterPro" id="IPR008824">
    <property type="entry name" value="RuvB-like_N"/>
</dbReference>
<keyword evidence="4" id="KW-0547">Nucleotide-binding</keyword>
<evidence type="ECO:0000256" key="4">
    <source>
        <dbReference type="ARBA" id="ARBA00022741"/>
    </source>
</evidence>
<name>A0A7C1CY75_9BACT</name>
<comment type="similarity">
    <text evidence="2">Belongs to the AAA ATPase family. RarA/MGS1/WRNIP1 subfamily.</text>
</comment>
<dbReference type="InterPro" id="IPR051314">
    <property type="entry name" value="AAA_ATPase_RarA/MGS1/WRNIP1"/>
</dbReference>
<keyword evidence="3" id="KW-0235">DNA replication</keyword>
<dbReference type="SUPFAM" id="SSF52540">
    <property type="entry name" value="P-loop containing nucleoside triphosphate hydrolases"/>
    <property type="match status" value="1"/>
</dbReference>
<dbReference type="InterPro" id="IPR027417">
    <property type="entry name" value="P-loop_NTPase"/>
</dbReference>
<dbReference type="EMBL" id="DSBT01000359">
    <property type="protein sequence ID" value="HDP78831.1"/>
    <property type="molecule type" value="Genomic_DNA"/>
</dbReference>
<dbReference type="SMART" id="SM00382">
    <property type="entry name" value="AAA"/>
    <property type="match status" value="1"/>
</dbReference>
<reference evidence="7" key="1">
    <citation type="journal article" date="2020" name="mSystems">
        <title>Genome- and Community-Level Interaction Insights into Carbon Utilization and Element Cycling Functions of Hydrothermarchaeota in Hydrothermal Sediment.</title>
        <authorList>
            <person name="Zhou Z."/>
            <person name="Liu Y."/>
            <person name="Xu W."/>
            <person name="Pan J."/>
            <person name="Luo Z.H."/>
            <person name="Li M."/>
        </authorList>
    </citation>
    <scope>NUCLEOTIDE SEQUENCE [LARGE SCALE GENOMIC DNA]</scope>
    <source>
        <strain evidence="7">SpSt-1179</strain>
    </source>
</reference>
<dbReference type="GO" id="GO:0003677">
    <property type="term" value="F:DNA binding"/>
    <property type="evidence" value="ECO:0007669"/>
    <property type="project" value="InterPro"/>
</dbReference>
<accession>A0A7C1CY75</accession>
<dbReference type="CDD" id="cd00009">
    <property type="entry name" value="AAA"/>
    <property type="match status" value="1"/>
</dbReference>
<dbReference type="Gene3D" id="1.20.272.10">
    <property type="match status" value="1"/>
</dbReference>
<dbReference type="GO" id="GO:0009378">
    <property type="term" value="F:four-way junction helicase activity"/>
    <property type="evidence" value="ECO:0007669"/>
    <property type="project" value="InterPro"/>
</dbReference>
<proteinExistence type="inferred from homology"/>
<dbReference type="Gene3D" id="3.40.50.300">
    <property type="entry name" value="P-loop containing nucleotide triphosphate hydrolases"/>
    <property type="match status" value="1"/>
</dbReference>
<dbReference type="Pfam" id="PF05496">
    <property type="entry name" value="RuvB_N"/>
    <property type="match status" value="1"/>
</dbReference>
<gene>
    <name evidence="7" type="ORF">ENN47_11785</name>
</gene>
<evidence type="ECO:0000256" key="1">
    <source>
        <dbReference type="ARBA" id="ARBA00002393"/>
    </source>
</evidence>
<dbReference type="Pfam" id="PF12002">
    <property type="entry name" value="MgsA_C"/>
    <property type="match status" value="1"/>
</dbReference>
<dbReference type="FunFam" id="1.20.272.10:FF:000001">
    <property type="entry name" value="Putative AAA family ATPase"/>
    <property type="match status" value="1"/>
</dbReference>
<dbReference type="GO" id="GO:0000731">
    <property type="term" value="P:DNA synthesis involved in DNA repair"/>
    <property type="evidence" value="ECO:0007669"/>
    <property type="project" value="TreeGrafter"/>
</dbReference>
<dbReference type="Gene3D" id="1.10.3710.10">
    <property type="entry name" value="DNA polymerase III clamp loader subunits, C-terminal domain"/>
    <property type="match status" value="1"/>
</dbReference>
<evidence type="ECO:0000256" key="5">
    <source>
        <dbReference type="ARBA" id="ARBA00022840"/>
    </source>
</evidence>
<dbReference type="AlphaFoldDB" id="A0A7C1CY75"/>
<dbReference type="GO" id="GO:0017116">
    <property type="term" value="F:single-stranded DNA helicase activity"/>
    <property type="evidence" value="ECO:0007669"/>
    <property type="project" value="TreeGrafter"/>
</dbReference>
<dbReference type="PANTHER" id="PTHR13779">
    <property type="entry name" value="WERNER HELICASE-INTERACTING PROTEIN 1 FAMILY MEMBER"/>
    <property type="match status" value="1"/>
</dbReference>
<comment type="caution">
    <text evidence="7">The sequence shown here is derived from an EMBL/GenBank/DDBJ whole genome shotgun (WGS) entry which is preliminary data.</text>
</comment>
<evidence type="ECO:0000256" key="3">
    <source>
        <dbReference type="ARBA" id="ARBA00022705"/>
    </source>
</evidence>
<dbReference type="InterPro" id="IPR003593">
    <property type="entry name" value="AAA+_ATPase"/>
</dbReference>
<dbReference type="Gene3D" id="1.10.8.60">
    <property type="match status" value="1"/>
</dbReference>
<dbReference type="Pfam" id="PF16193">
    <property type="entry name" value="AAA_assoc_2"/>
    <property type="match status" value="1"/>
</dbReference>
<dbReference type="InterPro" id="IPR032423">
    <property type="entry name" value="AAA_assoc_2"/>
</dbReference>
<dbReference type="GO" id="GO:0006310">
    <property type="term" value="P:DNA recombination"/>
    <property type="evidence" value="ECO:0007669"/>
    <property type="project" value="InterPro"/>
</dbReference>